<evidence type="ECO:0000313" key="1">
    <source>
        <dbReference type="EMBL" id="JAD45307.1"/>
    </source>
</evidence>
<protein>
    <submittedName>
        <fullName evidence="1">Uncharacterized protein</fullName>
    </submittedName>
</protein>
<accession>A0A0A9ADX9</accession>
<reference evidence="1" key="1">
    <citation type="submission" date="2014-09" db="EMBL/GenBank/DDBJ databases">
        <authorList>
            <person name="Magalhaes I.L.F."/>
            <person name="Oliveira U."/>
            <person name="Santos F.R."/>
            <person name="Vidigal T.H.D.A."/>
            <person name="Brescovit A.D."/>
            <person name="Santos A.J."/>
        </authorList>
    </citation>
    <scope>NUCLEOTIDE SEQUENCE</scope>
    <source>
        <tissue evidence="1">Shoot tissue taken approximately 20 cm above the soil surface</tissue>
    </source>
</reference>
<reference evidence="1" key="2">
    <citation type="journal article" date="2015" name="Data Brief">
        <title>Shoot transcriptome of the giant reed, Arundo donax.</title>
        <authorList>
            <person name="Barrero R.A."/>
            <person name="Guerrero F.D."/>
            <person name="Moolhuijzen P."/>
            <person name="Goolsby J.A."/>
            <person name="Tidwell J."/>
            <person name="Bellgard S.E."/>
            <person name="Bellgard M.I."/>
        </authorList>
    </citation>
    <scope>NUCLEOTIDE SEQUENCE</scope>
    <source>
        <tissue evidence="1">Shoot tissue taken approximately 20 cm above the soil surface</tissue>
    </source>
</reference>
<sequence>MGLGVLGPGTAPLQRLVALRGKGLVAILCGTTQERWAVWCSSLFVS</sequence>
<proteinExistence type="predicted"/>
<dbReference type="AlphaFoldDB" id="A0A0A9ADX9"/>
<organism evidence="1">
    <name type="scientific">Arundo donax</name>
    <name type="common">Giant reed</name>
    <name type="synonym">Donax arundinaceus</name>
    <dbReference type="NCBI Taxonomy" id="35708"/>
    <lineage>
        <taxon>Eukaryota</taxon>
        <taxon>Viridiplantae</taxon>
        <taxon>Streptophyta</taxon>
        <taxon>Embryophyta</taxon>
        <taxon>Tracheophyta</taxon>
        <taxon>Spermatophyta</taxon>
        <taxon>Magnoliopsida</taxon>
        <taxon>Liliopsida</taxon>
        <taxon>Poales</taxon>
        <taxon>Poaceae</taxon>
        <taxon>PACMAD clade</taxon>
        <taxon>Arundinoideae</taxon>
        <taxon>Arundineae</taxon>
        <taxon>Arundo</taxon>
    </lineage>
</organism>
<name>A0A0A9ADX9_ARUDO</name>
<dbReference type="EMBL" id="GBRH01252588">
    <property type="protein sequence ID" value="JAD45307.1"/>
    <property type="molecule type" value="Transcribed_RNA"/>
</dbReference>